<dbReference type="PANTHER" id="PTHR33824">
    <property type="entry name" value="POLYKETIDE CYCLASE/DEHYDRASE AND LIPID TRANSPORT SUPERFAMILY PROTEIN"/>
    <property type="match status" value="1"/>
</dbReference>
<feature type="domain" description="Coenzyme Q-binding protein COQ10 START" evidence="1">
    <location>
        <begin position="10"/>
        <end position="130"/>
    </location>
</feature>
<protein>
    <submittedName>
        <fullName evidence="2">SRPBCC family protein</fullName>
    </submittedName>
</protein>
<gene>
    <name evidence="2" type="ORF">LZ495_39825</name>
</gene>
<dbReference type="CDD" id="cd07817">
    <property type="entry name" value="SRPBCC_8"/>
    <property type="match status" value="1"/>
</dbReference>
<comment type="caution">
    <text evidence="2">The sequence shown here is derived from an EMBL/GenBank/DDBJ whole genome shotgun (WGS) entry which is preliminary data.</text>
</comment>
<dbReference type="PANTHER" id="PTHR33824:SF7">
    <property type="entry name" value="POLYKETIDE CYCLASE_DEHYDRASE AND LIPID TRANSPORT SUPERFAMILY PROTEIN"/>
    <property type="match status" value="1"/>
</dbReference>
<dbReference type="Gene3D" id="3.30.530.20">
    <property type="match status" value="1"/>
</dbReference>
<dbReference type="Proteomes" id="UP001165378">
    <property type="component" value="Unassembled WGS sequence"/>
</dbReference>
<dbReference type="InterPro" id="IPR047137">
    <property type="entry name" value="ORF3"/>
</dbReference>
<dbReference type="InterPro" id="IPR005031">
    <property type="entry name" value="COQ10_START"/>
</dbReference>
<dbReference type="InterPro" id="IPR023393">
    <property type="entry name" value="START-like_dom_sf"/>
</dbReference>
<keyword evidence="3" id="KW-1185">Reference proteome</keyword>
<name>A0AA41U424_9ACTN</name>
<sequence>MTKVTQSIQVDVPVRTAYDQWTQFEEFPDFMEGVDEVRQLDARHNHWKTSIGGVHREFDTEIVDQMPDERITWRTIGGSPDQRGMVVFRPVDDTCTRIDLTMEVAPEGAVEKAAAALRVLDLRIKGDLKRFKEFIELRGTAWGGWRGRVTPG</sequence>
<accession>A0AA41U424</accession>
<dbReference type="RefSeq" id="WP_235058112.1">
    <property type="nucleotide sequence ID" value="NZ_JAKFHA010000047.1"/>
</dbReference>
<proteinExistence type="predicted"/>
<organism evidence="2 3">
    <name type="scientific">Yinghuangia soli</name>
    <dbReference type="NCBI Taxonomy" id="2908204"/>
    <lineage>
        <taxon>Bacteria</taxon>
        <taxon>Bacillati</taxon>
        <taxon>Actinomycetota</taxon>
        <taxon>Actinomycetes</taxon>
        <taxon>Kitasatosporales</taxon>
        <taxon>Streptomycetaceae</taxon>
        <taxon>Yinghuangia</taxon>
    </lineage>
</organism>
<evidence type="ECO:0000313" key="3">
    <source>
        <dbReference type="Proteomes" id="UP001165378"/>
    </source>
</evidence>
<evidence type="ECO:0000259" key="1">
    <source>
        <dbReference type="Pfam" id="PF03364"/>
    </source>
</evidence>
<dbReference type="SUPFAM" id="SSF55961">
    <property type="entry name" value="Bet v1-like"/>
    <property type="match status" value="1"/>
</dbReference>
<dbReference type="EMBL" id="JAKFHA010000047">
    <property type="protein sequence ID" value="MCF2533338.1"/>
    <property type="molecule type" value="Genomic_DNA"/>
</dbReference>
<evidence type="ECO:0000313" key="2">
    <source>
        <dbReference type="EMBL" id="MCF2533338.1"/>
    </source>
</evidence>
<dbReference type="Pfam" id="PF03364">
    <property type="entry name" value="Polyketide_cyc"/>
    <property type="match status" value="1"/>
</dbReference>
<dbReference type="AlphaFoldDB" id="A0AA41U424"/>
<reference evidence="2" key="1">
    <citation type="submission" date="2022-01" db="EMBL/GenBank/DDBJ databases">
        <title>Genome-Based Taxonomic Classification of the Phylum Actinobacteria.</title>
        <authorList>
            <person name="Gao Y."/>
        </authorList>
    </citation>
    <scope>NUCLEOTIDE SEQUENCE</scope>
    <source>
        <strain evidence="2">KLBMP 8922</strain>
    </source>
</reference>